<keyword evidence="2" id="KW-0732">Signal</keyword>
<organism evidence="6 7">
    <name type="scientific">Pseudooceanicola pacificus</name>
    <dbReference type="NCBI Taxonomy" id="2676438"/>
    <lineage>
        <taxon>Bacteria</taxon>
        <taxon>Pseudomonadati</taxon>
        <taxon>Pseudomonadota</taxon>
        <taxon>Alphaproteobacteria</taxon>
        <taxon>Rhodobacterales</taxon>
        <taxon>Paracoccaceae</taxon>
        <taxon>Pseudooceanicola</taxon>
    </lineage>
</organism>
<dbReference type="Gene3D" id="2.30.30.760">
    <property type="match status" value="1"/>
</dbReference>
<sequence>MRRIVLAHALVHALVLVLIPPPVAAEVVVASRTIRPQAIIAATDVALRSGDMPGAAAALAEVVGREARIAIYAGRPVMRADTGPPAVVERNQLVVMHYVTASLTISADGRALGRAAIGERVRVMNLDSRATVLGTVRPDGSITVSPQEHPG</sequence>
<dbReference type="CDD" id="cd11614">
    <property type="entry name" value="SAF_CpaB_FlgA_like"/>
    <property type="match status" value="1"/>
</dbReference>
<dbReference type="PANTHER" id="PTHR36307">
    <property type="entry name" value="FLAGELLA BASAL BODY P-RING FORMATION PROTEIN FLGA"/>
    <property type="match status" value="1"/>
</dbReference>
<dbReference type="SMART" id="SM00858">
    <property type="entry name" value="SAF"/>
    <property type="match status" value="1"/>
</dbReference>
<dbReference type="Pfam" id="PF13144">
    <property type="entry name" value="ChapFlgA"/>
    <property type="match status" value="1"/>
</dbReference>
<evidence type="ECO:0000256" key="1">
    <source>
        <dbReference type="ARBA" id="ARBA00004418"/>
    </source>
</evidence>
<dbReference type="RefSeq" id="WP_160380767.1">
    <property type="nucleotide sequence ID" value="NZ_WNXQ01000001.1"/>
</dbReference>
<gene>
    <name evidence="6" type="primary">flgA</name>
    <name evidence="6" type="ORF">GLS40_01165</name>
</gene>
<comment type="subcellular location">
    <subcellularLocation>
        <location evidence="1 4">Periplasm</location>
    </subcellularLocation>
</comment>
<protein>
    <recommendedName>
        <fullName evidence="4">Flagella basal body P-ring formation protein FlgA</fullName>
    </recommendedName>
</protein>
<comment type="function">
    <text evidence="4">Involved in the assembly process of the P-ring formation. It may associate with FlgF on the rod constituting a structure essential for the P-ring assembly or may act as a modulator protein for the P-ring assembly.</text>
</comment>
<keyword evidence="6" id="KW-0282">Flagellum</keyword>
<reference evidence="6 7" key="1">
    <citation type="submission" date="2019-11" db="EMBL/GenBank/DDBJ databases">
        <title>Pseudooceanicola pacifica sp. nov., isolated from deep-sea sediment of the Pacific Ocean.</title>
        <authorList>
            <person name="Lyu L."/>
        </authorList>
    </citation>
    <scope>NUCLEOTIDE SEQUENCE [LARGE SCALE GENOMIC DNA]</scope>
    <source>
        <strain evidence="6 7">216_PA32_1</strain>
    </source>
</reference>
<name>A0A844VZ08_9RHOB</name>
<keyword evidence="6" id="KW-0969">Cilium</keyword>
<dbReference type="EMBL" id="WNXQ01000001">
    <property type="protein sequence ID" value="MWB76627.1"/>
    <property type="molecule type" value="Genomic_DNA"/>
</dbReference>
<dbReference type="PANTHER" id="PTHR36307:SF1">
    <property type="entry name" value="FLAGELLA BASAL BODY P-RING FORMATION PROTEIN FLGA"/>
    <property type="match status" value="1"/>
</dbReference>
<comment type="similarity">
    <text evidence="4">Belongs to the FlgA family.</text>
</comment>
<dbReference type="InterPro" id="IPR013974">
    <property type="entry name" value="SAF"/>
</dbReference>
<keyword evidence="7" id="KW-1185">Reference proteome</keyword>
<evidence type="ECO:0000256" key="3">
    <source>
        <dbReference type="ARBA" id="ARBA00022764"/>
    </source>
</evidence>
<dbReference type="GO" id="GO:0042597">
    <property type="term" value="C:periplasmic space"/>
    <property type="evidence" value="ECO:0007669"/>
    <property type="project" value="UniProtKB-SubCell"/>
</dbReference>
<evidence type="ECO:0000259" key="5">
    <source>
        <dbReference type="SMART" id="SM00858"/>
    </source>
</evidence>
<keyword evidence="6" id="KW-0966">Cell projection</keyword>
<evidence type="ECO:0000313" key="6">
    <source>
        <dbReference type="EMBL" id="MWB76627.1"/>
    </source>
</evidence>
<dbReference type="NCBIfam" id="TIGR03170">
    <property type="entry name" value="flgA_cterm"/>
    <property type="match status" value="1"/>
</dbReference>
<proteinExistence type="inferred from homology"/>
<keyword evidence="4" id="KW-1005">Bacterial flagellum biogenesis</keyword>
<dbReference type="Gene3D" id="3.90.1210.10">
    <property type="entry name" value="Antifreeze-like/N-acetylneuraminic acid synthase C-terminal domain"/>
    <property type="match status" value="1"/>
</dbReference>
<evidence type="ECO:0000313" key="7">
    <source>
        <dbReference type="Proteomes" id="UP000443843"/>
    </source>
</evidence>
<comment type="caution">
    <text evidence="6">The sequence shown here is derived from an EMBL/GenBank/DDBJ whole genome shotgun (WGS) entry which is preliminary data.</text>
</comment>
<feature type="domain" description="SAF" evidence="5">
    <location>
        <begin position="25"/>
        <end position="83"/>
    </location>
</feature>
<dbReference type="GO" id="GO:0044780">
    <property type="term" value="P:bacterial-type flagellum assembly"/>
    <property type="evidence" value="ECO:0007669"/>
    <property type="project" value="InterPro"/>
</dbReference>
<keyword evidence="3 4" id="KW-0574">Periplasm</keyword>
<dbReference type="InterPro" id="IPR039246">
    <property type="entry name" value="Flagellar_FlgA"/>
</dbReference>
<accession>A0A844VZ08</accession>
<evidence type="ECO:0000256" key="2">
    <source>
        <dbReference type="ARBA" id="ARBA00022729"/>
    </source>
</evidence>
<dbReference type="InterPro" id="IPR017585">
    <property type="entry name" value="SAF_FlgA"/>
</dbReference>
<dbReference type="AlphaFoldDB" id="A0A844VZ08"/>
<dbReference type="Proteomes" id="UP000443843">
    <property type="component" value="Unassembled WGS sequence"/>
</dbReference>
<evidence type="ECO:0000256" key="4">
    <source>
        <dbReference type="RuleBase" id="RU362063"/>
    </source>
</evidence>